<comment type="caution">
    <text evidence="1">The sequence shown here is derived from an EMBL/GenBank/DDBJ whole genome shotgun (WGS) entry which is preliminary data.</text>
</comment>
<keyword evidence="1" id="KW-0808">Transferase</keyword>
<dbReference type="Pfam" id="PF03567">
    <property type="entry name" value="Sulfotransfer_2"/>
    <property type="match status" value="1"/>
</dbReference>
<dbReference type="RefSeq" id="WP_170236154.1">
    <property type="nucleotide sequence ID" value="NZ_BAAAYT010000002.1"/>
</dbReference>
<name>A0A560WHC2_9MICO</name>
<protein>
    <submittedName>
        <fullName evidence="1">Sulfotransferase family protein</fullName>
    </submittedName>
</protein>
<dbReference type="SUPFAM" id="SSF52540">
    <property type="entry name" value="P-loop containing nucleoside triphosphate hydrolases"/>
    <property type="match status" value="1"/>
</dbReference>
<gene>
    <name evidence="1" type="ORF">FB557_0507</name>
</gene>
<reference evidence="1 2" key="1">
    <citation type="submission" date="2019-06" db="EMBL/GenBank/DDBJ databases">
        <title>Sequencing the genomes of 1000 actinobacteria strains.</title>
        <authorList>
            <person name="Klenk H.-P."/>
        </authorList>
    </citation>
    <scope>NUCLEOTIDE SEQUENCE [LARGE SCALE GENOMIC DNA]</scope>
    <source>
        <strain evidence="1 2">DSM 18935</strain>
    </source>
</reference>
<evidence type="ECO:0000313" key="1">
    <source>
        <dbReference type="EMBL" id="TWD16960.1"/>
    </source>
</evidence>
<sequence>MPVFRQGERKFLYIHIPKTGGSSIERAFTDAGMDMEYQDGRVSATSWNTVRRCTPQHMHRDQLEAIFKIHKFDGIFTVVRDPMARLRSEYLWRHRDQDFEIDGASVEQWAEKAFAAYPRHPFMFDNHIRPQVDFLVDGVSVFRFEDGLEQMATTLNERWDLGLAPTLPRVREGTSATRYASKDVEVTDGLERLVSDFYREDYERFGYTAPAPAPAARRAAIGRDTATKVRSRLSSWLPRSRG</sequence>
<proteinExistence type="predicted"/>
<organism evidence="1 2">
    <name type="scientific">Marihabitans asiaticum</name>
    <dbReference type="NCBI Taxonomy" id="415218"/>
    <lineage>
        <taxon>Bacteria</taxon>
        <taxon>Bacillati</taxon>
        <taxon>Actinomycetota</taxon>
        <taxon>Actinomycetes</taxon>
        <taxon>Micrococcales</taxon>
        <taxon>Intrasporangiaceae</taxon>
        <taxon>Marihabitans</taxon>
    </lineage>
</organism>
<accession>A0A560WHC2</accession>
<evidence type="ECO:0000313" key="2">
    <source>
        <dbReference type="Proteomes" id="UP000315628"/>
    </source>
</evidence>
<keyword evidence="2" id="KW-1185">Reference proteome</keyword>
<dbReference type="GO" id="GO:0016020">
    <property type="term" value="C:membrane"/>
    <property type="evidence" value="ECO:0007669"/>
    <property type="project" value="InterPro"/>
</dbReference>
<dbReference type="Proteomes" id="UP000315628">
    <property type="component" value="Unassembled WGS sequence"/>
</dbReference>
<dbReference type="AlphaFoldDB" id="A0A560WHC2"/>
<dbReference type="Gene3D" id="3.40.50.300">
    <property type="entry name" value="P-loop containing nucleotide triphosphate hydrolases"/>
    <property type="match status" value="1"/>
</dbReference>
<dbReference type="InterPro" id="IPR027417">
    <property type="entry name" value="P-loop_NTPase"/>
</dbReference>
<dbReference type="EMBL" id="VIUW01000001">
    <property type="protein sequence ID" value="TWD16960.1"/>
    <property type="molecule type" value="Genomic_DNA"/>
</dbReference>
<dbReference type="InterPro" id="IPR005331">
    <property type="entry name" value="Sulfotransferase"/>
</dbReference>
<dbReference type="GO" id="GO:0008146">
    <property type="term" value="F:sulfotransferase activity"/>
    <property type="evidence" value="ECO:0007669"/>
    <property type="project" value="InterPro"/>
</dbReference>